<reference evidence="1 2" key="2">
    <citation type="submission" date="2020-03" db="EMBL/GenBank/DDBJ databases">
        <authorList>
            <person name="Ichikawa N."/>
            <person name="Kimura A."/>
            <person name="Kitahashi Y."/>
            <person name="Uohara A."/>
        </authorList>
    </citation>
    <scope>NUCLEOTIDE SEQUENCE [LARGE SCALE GENOMIC DNA]</scope>
    <source>
        <strain evidence="1 2">NBRC 105367</strain>
    </source>
</reference>
<dbReference type="AlphaFoldDB" id="A0A6F8YEY7"/>
<dbReference type="EMBL" id="AP022871">
    <property type="protein sequence ID" value="BCB84685.1"/>
    <property type="molecule type" value="Genomic_DNA"/>
</dbReference>
<proteinExistence type="predicted"/>
<sequence>MIEAMRDRFPDQLDLPGPLWSRQTVATLAERLHDSPMSPAAAARYLRAWGLTTREPLDRACPLCAAQVVRWQAEVYPTISHTAQKQRAELCWLGKSRLHGVASTTEVVSAVSARGWIRFMFTTSPDLPRAFLSRLLPPSGRPAHVVVDGSWSHPEWPRRAPDGVILHALPCCERVR</sequence>
<dbReference type="KEGG" id="psuu:Psuf_019980"/>
<dbReference type="Proteomes" id="UP000503011">
    <property type="component" value="Chromosome"/>
</dbReference>
<keyword evidence="2" id="KW-1185">Reference proteome</keyword>
<name>A0A6F8YEY7_9ACTN</name>
<organism evidence="1 2">
    <name type="scientific">Phytohabitans suffuscus</name>
    <dbReference type="NCBI Taxonomy" id="624315"/>
    <lineage>
        <taxon>Bacteria</taxon>
        <taxon>Bacillati</taxon>
        <taxon>Actinomycetota</taxon>
        <taxon>Actinomycetes</taxon>
        <taxon>Micromonosporales</taxon>
        <taxon>Micromonosporaceae</taxon>
    </lineage>
</organism>
<evidence type="ECO:0000313" key="2">
    <source>
        <dbReference type="Proteomes" id="UP000503011"/>
    </source>
</evidence>
<evidence type="ECO:0000313" key="1">
    <source>
        <dbReference type="EMBL" id="BCB84685.1"/>
    </source>
</evidence>
<accession>A0A6F8YEY7</accession>
<reference evidence="1 2" key="1">
    <citation type="submission" date="2020-03" db="EMBL/GenBank/DDBJ databases">
        <title>Whole genome shotgun sequence of Phytohabitans suffuscus NBRC 105367.</title>
        <authorList>
            <person name="Komaki H."/>
            <person name="Tamura T."/>
        </authorList>
    </citation>
    <scope>NUCLEOTIDE SEQUENCE [LARGE SCALE GENOMIC DNA]</scope>
    <source>
        <strain evidence="1 2">NBRC 105367</strain>
    </source>
</reference>
<protein>
    <submittedName>
        <fullName evidence="1">Uncharacterized protein</fullName>
    </submittedName>
</protein>
<gene>
    <name evidence="1" type="ORF">Psuf_019980</name>
</gene>